<keyword evidence="1" id="KW-0472">Membrane</keyword>
<feature type="transmembrane region" description="Helical" evidence="1">
    <location>
        <begin position="36"/>
        <end position="55"/>
    </location>
</feature>
<keyword evidence="1" id="KW-1133">Transmembrane helix</keyword>
<protein>
    <submittedName>
        <fullName evidence="2">TctA family transporter</fullName>
    </submittedName>
</protein>
<dbReference type="Proteomes" id="UP001519362">
    <property type="component" value="Unassembled WGS sequence"/>
</dbReference>
<gene>
    <name evidence="2" type="ORF">JOF34_001286</name>
</gene>
<keyword evidence="1" id="KW-0812">Transmembrane</keyword>
<evidence type="ECO:0000313" key="2">
    <source>
        <dbReference type="EMBL" id="MBP2436700.1"/>
    </source>
</evidence>
<evidence type="ECO:0000256" key="1">
    <source>
        <dbReference type="SAM" id="Phobius"/>
    </source>
</evidence>
<comment type="caution">
    <text evidence="2">The sequence shown here is derived from an EMBL/GenBank/DDBJ whole genome shotgun (WGS) entry which is preliminary data.</text>
</comment>
<keyword evidence="3" id="KW-1185">Reference proteome</keyword>
<reference evidence="2 3" key="1">
    <citation type="submission" date="2021-03" db="EMBL/GenBank/DDBJ databases">
        <title>Sequencing the genomes of 1000 actinobacteria strains.</title>
        <authorList>
            <person name="Klenk H.-P."/>
        </authorList>
    </citation>
    <scope>NUCLEOTIDE SEQUENCE [LARGE SCALE GENOMIC DNA]</scope>
    <source>
        <strain evidence="2 3">DSM 24221</strain>
    </source>
</reference>
<organism evidence="2 3">
    <name type="scientific">Microbacterium amylolyticum</name>
    <dbReference type="NCBI Taxonomy" id="936337"/>
    <lineage>
        <taxon>Bacteria</taxon>
        <taxon>Bacillati</taxon>
        <taxon>Actinomycetota</taxon>
        <taxon>Actinomycetes</taxon>
        <taxon>Micrococcales</taxon>
        <taxon>Microbacteriaceae</taxon>
        <taxon>Microbacterium</taxon>
    </lineage>
</organism>
<dbReference type="EMBL" id="JAGIOL010000001">
    <property type="protein sequence ID" value="MBP2436700.1"/>
    <property type="molecule type" value="Genomic_DNA"/>
</dbReference>
<evidence type="ECO:0000313" key="3">
    <source>
        <dbReference type="Proteomes" id="UP001519362"/>
    </source>
</evidence>
<dbReference type="RefSeq" id="WP_165135739.1">
    <property type="nucleotide sequence ID" value="NZ_CP049253.1"/>
</dbReference>
<proteinExistence type="predicted"/>
<name>A0ABS4ZHF3_9MICO</name>
<sequence length="76" mass="8070">MRRLLLASAAVIVVLAGLTTHVFAPTGFVSDATGDLLYAVLISLLVAFIAPRWALTRSFAALACALPEHPGRQRPI</sequence>
<accession>A0ABS4ZHF3</accession>